<dbReference type="EMBL" id="KI276708">
    <property type="protein sequence ID" value="ESA21127.1"/>
    <property type="molecule type" value="Genomic_DNA"/>
</dbReference>
<evidence type="ECO:0000313" key="1">
    <source>
        <dbReference type="EMBL" id="ESA21127.1"/>
    </source>
</evidence>
<name>U9UN57_RHIID</name>
<dbReference type="AlphaFoldDB" id="U9UN57"/>
<proteinExistence type="predicted"/>
<sequence length="146" mass="16656">MIQKIGPKKIGAIVSDNAANISAARKAISLKYPNIMNLRFYDDLQVLSNTLLPIKNAILSLESKKTTLVNCMVHLFHIAAIVKNTSTVDYKAFRQACINIFNKRYKEFNDLQYLLAFFLHPAWKDGRVKDEMFLQLSTAAATLWKF</sequence>
<evidence type="ECO:0008006" key="2">
    <source>
        <dbReference type="Google" id="ProtNLM"/>
    </source>
</evidence>
<reference evidence="1" key="1">
    <citation type="submission" date="2013-07" db="EMBL/GenBank/DDBJ databases">
        <title>The genome of an arbuscular mycorrhizal fungus provides insights into the evolution of the oldest plant symbiosis.</title>
        <authorList>
            <consortium name="DOE Joint Genome Institute"/>
            <person name="Tisserant E."/>
            <person name="Malbreil M."/>
            <person name="Kuo A."/>
            <person name="Kohler A."/>
            <person name="Symeonidi A."/>
            <person name="Balestrini R."/>
            <person name="Charron P."/>
            <person name="Duensing N."/>
            <person name="Frei-dit-Frey N."/>
            <person name="Gianinazzi-Pearson V."/>
            <person name="Gilbert B."/>
            <person name="Handa Y."/>
            <person name="Hijri M."/>
            <person name="Kaul R."/>
            <person name="Kawaguchi M."/>
            <person name="Krajinski F."/>
            <person name="Lammers P."/>
            <person name="Lapierre D."/>
            <person name="Masclaux F.G."/>
            <person name="Murat C."/>
            <person name="Morin E."/>
            <person name="Ndikumana S."/>
            <person name="Pagni M."/>
            <person name="Petitpierre D."/>
            <person name="Requena N."/>
            <person name="Rosikiewicz P."/>
            <person name="Riley R."/>
            <person name="Saito K."/>
            <person name="San Clemente H."/>
            <person name="Shapiro H."/>
            <person name="van Tuinen D."/>
            <person name="Becard G."/>
            <person name="Bonfante P."/>
            <person name="Paszkowski U."/>
            <person name="Shachar-Hill Y."/>
            <person name="Young J.P."/>
            <person name="Sanders I.R."/>
            <person name="Henrissat B."/>
            <person name="Rensing S.A."/>
            <person name="Grigoriev I.V."/>
            <person name="Corradi N."/>
            <person name="Roux C."/>
            <person name="Martin F."/>
        </authorList>
    </citation>
    <scope>NUCLEOTIDE SEQUENCE</scope>
    <source>
        <strain evidence="1">DAOM 197198</strain>
    </source>
</reference>
<dbReference type="HOGENOM" id="CLU_1778440_0_0_1"/>
<protein>
    <recommendedName>
        <fullName evidence="2">DUF659 domain-containing protein</fullName>
    </recommendedName>
</protein>
<gene>
    <name evidence="1" type="ORF">GLOINDRAFT_17807</name>
</gene>
<organism evidence="1">
    <name type="scientific">Rhizophagus irregularis (strain DAOM 181602 / DAOM 197198 / MUCL 43194)</name>
    <name type="common">Arbuscular mycorrhizal fungus</name>
    <name type="synonym">Glomus intraradices</name>
    <dbReference type="NCBI Taxonomy" id="747089"/>
    <lineage>
        <taxon>Eukaryota</taxon>
        <taxon>Fungi</taxon>
        <taxon>Fungi incertae sedis</taxon>
        <taxon>Mucoromycota</taxon>
        <taxon>Glomeromycotina</taxon>
        <taxon>Glomeromycetes</taxon>
        <taxon>Glomerales</taxon>
        <taxon>Glomeraceae</taxon>
        <taxon>Rhizophagus</taxon>
    </lineage>
</organism>
<accession>U9UN57</accession>